<protein>
    <submittedName>
        <fullName evidence="2">Uncharacterized protein</fullName>
    </submittedName>
</protein>
<dbReference type="AlphaFoldDB" id="D6SUU7"/>
<gene>
    <name evidence="2" type="ORF">Dthio_PD0391</name>
</gene>
<feature type="transmembrane region" description="Helical" evidence="1">
    <location>
        <begin position="55"/>
        <end position="73"/>
    </location>
</feature>
<keyword evidence="3" id="KW-1185">Reference proteome</keyword>
<dbReference type="Proteomes" id="UP000005496">
    <property type="component" value="Unassembled WGS sequence"/>
</dbReference>
<feature type="transmembrane region" description="Helical" evidence="1">
    <location>
        <begin position="400"/>
        <end position="423"/>
    </location>
</feature>
<name>D6SUU7_9BACT</name>
<feature type="transmembrane region" description="Helical" evidence="1">
    <location>
        <begin position="85"/>
        <end position="104"/>
    </location>
</feature>
<evidence type="ECO:0000256" key="1">
    <source>
        <dbReference type="SAM" id="Phobius"/>
    </source>
</evidence>
<dbReference type="EMBL" id="ACJN02000004">
    <property type="protein sequence ID" value="EFI33077.1"/>
    <property type="molecule type" value="Genomic_DNA"/>
</dbReference>
<evidence type="ECO:0000313" key="2">
    <source>
        <dbReference type="EMBL" id="EFI33077.1"/>
    </source>
</evidence>
<evidence type="ECO:0000313" key="3">
    <source>
        <dbReference type="Proteomes" id="UP000005496"/>
    </source>
</evidence>
<comment type="caution">
    <text evidence="2">The sequence shown here is derived from an EMBL/GenBank/DDBJ whole genome shotgun (WGS) entry which is preliminary data.</text>
</comment>
<sequence>MSRTDKAPAMPTRDLLVILGLTSVYLVVELAFNASLLDVMGTSVSSTELDRIEHVGRILCGIAVFLFVYGTLLLPTMNKKRIGGFVGKVIVFASFGPLIIWGAYVGQERLVESIVKNSDPEWRKQAVHLRVVQSSLLEDRAELSGIELSREDLGTPEGKSFIALLPFYGSGLSRTDILSSENIDALLRQRVREEMGTRNEFLDEVRPKIGDLENAYNEYADASERYYESLAPGMADKRAQEKWEEYVRRLESETGRKPNNVPRRAESHVREKVQGMGVPVSNSWKPYDRNGFISAFKRNYDSVVKNRFDSEVRRRVGGSVNPGLSWDEFIREPAVVSYMRSRSDIIKQYGFPDKLTNEGFLQQYYEPVKRKKMEEYGSLLRAEAEFFADGKKYAQEGRKALYAVVVPPLALFFSVTGALLHVVKTANFAFRLVRIHTLIRWAVWICVLGGTLAFVNTQSLPNKVTESELFETLDKSLASKYGRTTASAMKWTVEFQPYFYPRNKAIESRLNLIRH</sequence>
<keyword evidence="1" id="KW-0812">Transmembrane</keyword>
<keyword evidence="1" id="KW-0472">Membrane</keyword>
<organism evidence="2 3">
    <name type="scientific">Desulfonatronospira thiodismutans ASO3-1</name>
    <dbReference type="NCBI Taxonomy" id="555779"/>
    <lineage>
        <taxon>Bacteria</taxon>
        <taxon>Pseudomonadati</taxon>
        <taxon>Thermodesulfobacteriota</taxon>
        <taxon>Desulfovibrionia</taxon>
        <taxon>Desulfovibrionales</taxon>
        <taxon>Desulfonatronovibrionaceae</taxon>
        <taxon>Desulfonatronospira</taxon>
    </lineage>
</organism>
<dbReference type="eggNOG" id="ENOG5032UQM">
    <property type="taxonomic scope" value="Bacteria"/>
</dbReference>
<accession>D6SUU7</accession>
<keyword evidence="1" id="KW-1133">Transmembrane helix</keyword>
<reference evidence="2" key="1">
    <citation type="submission" date="2010-05" db="EMBL/GenBank/DDBJ databases">
        <title>The draft genome of Desulfonatronospira thiodismutans ASO3-1.</title>
        <authorList>
            <consortium name="US DOE Joint Genome Institute (JGI-PGF)"/>
            <person name="Lucas S."/>
            <person name="Copeland A."/>
            <person name="Lapidus A."/>
            <person name="Cheng J.-F."/>
            <person name="Bruce D."/>
            <person name="Goodwin L."/>
            <person name="Pitluck S."/>
            <person name="Chertkov O."/>
            <person name="Brettin T."/>
            <person name="Detter J.C."/>
            <person name="Han C."/>
            <person name="Land M.L."/>
            <person name="Hauser L."/>
            <person name="Kyrpides N."/>
            <person name="Mikhailova N."/>
            <person name="Muyzer G."/>
            <person name="Woyke T."/>
        </authorList>
    </citation>
    <scope>NUCLEOTIDE SEQUENCE [LARGE SCALE GENOMIC DNA]</scope>
    <source>
        <strain evidence="2">ASO3-1</strain>
    </source>
</reference>
<feature type="transmembrane region" description="Helical" evidence="1">
    <location>
        <begin position="435"/>
        <end position="455"/>
    </location>
</feature>
<proteinExistence type="predicted"/>